<evidence type="ECO:0000313" key="1">
    <source>
        <dbReference type="EMBL" id="MBC8589545.1"/>
    </source>
</evidence>
<dbReference type="EMBL" id="JACRTK010000001">
    <property type="protein sequence ID" value="MBC8589545.1"/>
    <property type="molecule type" value="Genomic_DNA"/>
</dbReference>
<keyword evidence="2" id="KW-1185">Reference proteome</keyword>
<dbReference type="RefSeq" id="WP_249322359.1">
    <property type="nucleotide sequence ID" value="NZ_JACRTK010000001.1"/>
</dbReference>
<accession>A0A926ILN0</accession>
<sequence>MNNQVILILLLYLSMNKDNSEEVDNRPYFSSYIQSMEIDPDYTEKKIHIAKKIAPFLPTEYLGPYEKSIIITESIVKILELKKHINNSYKLDIEPLDFENNRERLNKIVTTVQKEIPKSNMSNLGIVIDLIVNMDKYKQMFNLLNHFTNTSNIHKDSTNMMKLMEPLLKEMKKDDKSSMDIDQIMKIMSTLNKPKITKKENQPNEG</sequence>
<protein>
    <submittedName>
        <fullName evidence="1">Uncharacterized protein</fullName>
    </submittedName>
</protein>
<comment type="caution">
    <text evidence="1">The sequence shown here is derived from an EMBL/GenBank/DDBJ whole genome shotgun (WGS) entry which is preliminary data.</text>
</comment>
<evidence type="ECO:0000313" key="2">
    <source>
        <dbReference type="Proteomes" id="UP000601522"/>
    </source>
</evidence>
<gene>
    <name evidence="1" type="ORF">H8689_00100</name>
</gene>
<dbReference type="Proteomes" id="UP000601522">
    <property type="component" value="Unassembled WGS sequence"/>
</dbReference>
<proteinExistence type="predicted"/>
<dbReference type="AlphaFoldDB" id="A0A926ILN0"/>
<name>A0A926ILN0_9FIRM</name>
<organism evidence="1 2">
    <name type="scientific">Wansuia hejianensis</name>
    <dbReference type="NCBI Taxonomy" id="2763667"/>
    <lineage>
        <taxon>Bacteria</taxon>
        <taxon>Bacillati</taxon>
        <taxon>Bacillota</taxon>
        <taxon>Clostridia</taxon>
        <taxon>Lachnospirales</taxon>
        <taxon>Lachnospiraceae</taxon>
        <taxon>Wansuia</taxon>
    </lineage>
</organism>
<reference evidence="1 2" key="1">
    <citation type="submission" date="2020-08" db="EMBL/GenBank/DDBJ databases">
        <title>Genome public.</title>
        <authorList>
            <person name="Liu C."/>
            <person name="Sun Q."/>
        </authorList>
    </citation>
    <scope>NUCLEOTIDE SEQUENCE [LARGE SCALE GENOMIC DNA]</scope>
    <source>
        <strain evidence="1 2">NSJ-26</strain>
    </source>
</reference>